<accession>A0A9N9VBV7</accession>
<name>A0A9N9VBV7_9HYPO</name>
<dbReference type="AlphaFoldDB" id="A0A9N9VBV7"/>
<evidence type="ECO:0000313" key="3">
    <source>
        <dbReference type="Proteomes" id="UP000696573"/>
    </source>
</evidence>
<organism evidence="2 3">
    <name type="scientific">Clonostachys rhizophaga</name>
    <dbReference type="NCBI Taxonomy" id="160324"/>
    <lineage>
        <taxon>Eukaryota</taxon>
        <taxon>Fungi</taxon>
        <taxon>Dikarya</taxon>
        <taxon>Ascomycota</taxon>
        <taxon>Pezizomycotina</taxon>
        <taxon>Sordariomycetes</taxon>
        <taxon>Hypocreomycetidae</taxon>
        <taxon>Hypocreales</taxon>
        <taxon>Bionectriaceae</taxon>
        <taxon>Clonostachys</taxon>
    </lineage>
</organism>
<dbReference type="PANTHER" id="PTHR38791:SF5">
    <property type="entry name" value="TRANSCRIPTION FACTOR DBAG-RELATED"/>
    <property type="match status" value="1"/>
</dbReference>
<comment type="caution">
    <text evidence="2">The sequence shown here is derived from an EMBL/GenBank/DDBJ whole genome shotgun (WGS) entry which is preliminary data.</text>
</comment>
<dbReference type="InterPro" id="IPR053175">
    <property type="entry name" value="DHMBA_Reg_Transcription_Factor"/>
</dbReference>
<dbReference type="PANTHER" id="PTHR38791">
    <property type="entry name" value="ZN(II)2CYS6 TRANSCRIPTION FACTOR (EUROFUNG)-RELATED-RELATED"/>
    <property type="match status" value="1"/>
</dbReference>
<reference evidence="2" key="1">
    <citation type="submission" date="2021-10" db="EMBL/GenBank/DDBJ databases">
        <authorList>
            <person name="Piombo E."/>
        </authorList>
    </citation>
    <scope>NUCLEOTIDE SEQUENCE</scope>
</reference>
<dbReference type="OrthoDB" id="2991872at2759"/>
<keyword evidence="3" id="KW-1185">Reference proteome</keyword>
<feature type="compositionally biased region" description="Polar residues" evidence="1">
    <location>
        <begin position="14"/>
        <end position="25"/>
    </location>
</feature>
<dbReference type="Proteomes" id="UP000696573">
    <property type="component" value="Unassembled WGS sequence"/>
</dbReference>
<protein>
    <submittedName>
        <fullName evidence="2">Uncharacterized protein</fullName>
    </submittedName>
</protein>
<dbReference type="EMBL" id="CABFNQ020000676">
    <property type="protein sequence ID" value="CAH0022276.1"/>
    <property type="molecule type" value="Genomic_DNA"/>
</dbReference>
<feature type="region of interest" description="Disordered" evidence="1">
    <location>
        <begin position="1"/>
        <end position="25"/>
    </location>
</feature>
<evidence type="ECO:0000313" key="2">
    <source>
        <dbReference type="EMBL" id="CAH0022276.1"/>
    </source>
</evidence>
<sequence>MKAQKEPAIHRPPSNEQCVSPVSASSLSDNEKRNAMSLFVTYVLVLGRSLESSRGLLELLTPALALEVDDSPLSLSLHAAAIQLWCLINSRSFSSSDKILTQAYSRLRTAIQDPLQRSCESTVLAALLLQRYERFSAVWNQHEQCHVHRNGALALLRQQKLDGIHSKHRGYLISQLFHIEVNICISKKIPFQASEISWLTHQDLSILPSNPSTALDIIGASIANHQHKFYLLSAEKFITASEQELSHWNEELEDTENQLHSWPDSVPRHWLPQTLQSGKHFDRSIITYAGYSDIYPNIQIASIWNLWRTYCLLMLRIKLALLDLFPSLYEVAGTTQDPLRHAFRIKSVQLAQESIDSICRSVSFHLGNYIKPASLSELMVPTILCASYHDMDPSHTSYTLYQNSSLFMSRDDHKRHVIVQGPWHMMGTLSHVLSIFAHSESHVLVHVLREGQMDWVRTQFLRGLRLLRIDLEGLSANNHGHFQADRGDLYVLNIASAEIIAKRLVAALAG</sequence>
<evidence type="ECO:0000256" key="1">
    <source>
        <dbReference type="SAM" id="MobiDB-lite"/>
    </source>
</evidence>
<gene>
    <name evidence="2" type="ORF">CRHIZ90672A_00004085</name>
</gene>
<proteinExistence type="predicted"/>